<keyword evidence="2" id="KW-1185">Reference proteome</keyword>
<dbReference type="AlphaFoldDB" id="A0A1G7SZ31"/>
<gene>
    <name evidence="1" type="ORF">SAMN05216377_110129</name>
</gene>
<dbReference type="RefSeq" id="WP_176921365.1">
    <property type="nucleotide sequence ID" value="NZ_FNBE01000010.1"/>
</dbReference>
<dbReference type="EMBL" id="FNBE01000010">
    <property type="protein sequence ID" value="SDG27679.1"/>
    <property type="molecule type" value="Genomic_DNA"/>
</dbReference>
<sequence length="654" mass="69245">MANRKFVKSNGPNIYLVDGDMMRLVPDYVTLHALDPRGWDAVKTDRITAPHPGPVSIVATGQPPAAAPAAQKQLSIGRPFPPMRDGTLWVLNDPPKVGGPVAYLAEGRKLRPVPDAQTLSVLPRDHAHPVEAADIDLLHADTIGRPLGVFDAALRVVDVDNYINSIGPLPYEPPGDTPVPGTDDVRIDLIDGVPMEVRRRRVRIAREVTNFVEISPIADVLWPGSAITGASVLPGALAPIGLHRSPGVITLTTDLTSGAQRSQSTRLETPDLASYVDALAKLLDDLKPYDAAAAVRFSLEQISSVEEAMVKTGLNLKGTGWGVDAKADLSNKLTRSTTFGTFSQVYYQVAFSPDGSPLQFFADDVTLPDVQLYAGPNNPPCYIATVTYGRMLTFLIDSAYSSAEAKAALNASWSAAVSGGANLDASAKAVLASSSVTAVVVGGSSGAAGAPIIDPANGLVPWIQSQIGIAADRPAAPIEYTVRYMAPPHNIVSVTRAADPIKIVDANVYGGREVLGTYQMGEGSGSAPFSTGITVNRGDQVIITATGQIWAGWIFIGKNGPEGLDGPPKPWYPLQPGKDSLDQNVDVRGSSLLAGFDNTNWFQVGSGRTFNVPTERDKAVLWLNINDDDLTNGNGTFDVTISVRRRVPTVNAAG</sequence>
<dbReference type="Gene3D" id="3.30.1040.20">
    <property type="match status" value="1"/>
</dbReference>
<evidence type="ECO:0000313" key="2">
    <source>
        <dbReference type="Proteomes" id="UP000198967"/>
    </source>
</evidence>
<dbReference type="Proteomes" id="UP000198967">
    <property type="component" value="Unassembled WGS sequence"/>
</dbReference>
<dbReference type="Gene3D" id="3.40.30.40">
    <property type="entry name" value="Perfringolysin"/>
    <property type="match status" value="1"/>
</dbReference>
<dbReference type="Pfam" id="PF01289">
    <property type="entry name" value="Thiol_cytolysin"/>
    <property type="match status" value="1"/>
</dbReference>
<dbReference type="InterPro" id="IPR001869">
    <property type="entry name" value="Thiol_cytolysin"/>
</dbReference>
<reference evidence="1 2" key="1">
    <citation type="submission" date="2016-10" db="EMBL/GenBank/DDBJ databases">
        <authorList>
            <person name="de Groot N.N."/>
        </authorList>
    </citation>
    <scope>NUCLEOTIDE SEQUENCE [LARGE SCALE GENOMIC DNA]</scope>
    <source>
        <strain evidence="1 2">CGMCC 4.3143</strain>
    </source>
</reference>
<dbReference type="STRING" id="366584.SAMN05216377_110129"/>
<name>A0A1G7SZ31_PSEOR</name>
<dbReference type="InterPro" id="IPR036359">
    <property type="entry name" value="Thiol_cytolysin_sf"/>
</dbReference>
<dbReference type="Gene3D" id="2.60.120.430">
    <property type="entry name" value="Galactose-binding lectin"/>
    <property type="match status" value="1"/>
</dbReference>
<dbReference type="InterPro" id="IPR036363">
    <property type="entry name" value="Thiol_cytolysin_ab_sf"/>
</dbReference>
<dbReference type="Gene3D" id="3.90.840.10">
    <property type="entry name" value="Thiol-activated cytolysin superfamily/Thiol-activated cytolysin, alpha-beta domain"/>
    <property type="match status" value="1"/>
</dbReference>
<accession>A0A1G7SZ31</accession>
<dbReference type="SUPFAM" id="SSF56978">
    <property type="entry name" value="Perfringolysin"/>
    <property type="match status" value="1"/>
</dbReference>
<organism evidence="1 2">
    <name type="scientific">Pseudonocardia oroxyli</name>
    <dbReference type="NCBI Taxonomy" id="366584"/>
    <lineage>
        <taxon>Bacteria</taxon>
        <taxon>Bacillati</taxon>
        <taxon>Actinomycetota</taxon>
        <taxon>Actinomycetes</taxon>
        <taxon>Pseudonocardiales</taxon>
        <taxon>Pseudonocardiaceae</taxon>
        <taxon>Pseudonocardia</taxon>
    </lineage>
</organism>
<protein>
    <submittedName>
        <fullName evidence="1">Thiol-activated cytolysin</fullName>
    </submittedName>
</protein>
<dbReference type="GO" id="GO:0015485">
    <property type="term" value="F:cholesterol binding"/>
    <property type="evidence" value="ECO:0007669"/>
    <property type="project" value="InterPro"/>
</dbReference>
<proteinExistence type="predicted"/>
<evidence type="ECO:0000313" key="1">
    <source>
        <dbReference type="EMBL" id="SDG27679.1"/>
    </source>
</evidence>